<dbReference type="Pfam" id="PF11329">
    <property type="entry name" value="DUF3131"/>
    <property type="match status" value="2"/>
</dbReference>
<dbReference type="InterPro" id="IPR021478">
    <property type="entry name" value="DUF3131"/>
</dbReference>
<feature type="compositionally biased region" description="Low complexity" evidence="1">
    <location>
        <begin position="453"/>
        <end position="477"/>
    </location>
</feature>
<name>A0AAV3XEM0_9CYAN</name>
<evidence type="ECO:0000313" key="4">
    <source>
        <dbReference type="Proteomes" id="UP001050975"/>
    </source>
</evidence>
<gene>
    <name evidence="3" type="ORF">MiSe_33180</name>
</gene>
<feature type="region of interest" description="Disordered" evidence="1">
    <location>
        <begin position="449"/>
        <end position="490"/>
    </location>
</feature>
<organism evidence="3 4">
    <name type="scientific">Microseira wollei NIES-4236</name>
    <dbReference type="NCBI Taxonomy" id="2530354"/>
    <lineage>
        <taxon>Bacteria</taxon>
        <taxon>Bacillati</taxon>
        <taxon>Cyanobacteriota</taxon>
        <taxon>Cyanophyceae</taxon>
        <taxon>Oscillatoriophycideae</taxon>
        <taxon>Aerosakkonematales</taxon>
        <taxon>Aerosakkonemataceae</taxon>
        <taxon>Microseira</taxon>
    </lineage>
</organism>
<evidence type="ECO:0000259" key="2">
    <source>
        <dbReference type="Pfam" id="PF11329"/>
    </source>
</evidence>
<proteinExistence type="predicted"/>
<feature type="domain" description="DUF3131" evidence="2">
    <location>
        <begin position="523"/>
        <end position="894"/>
    </location>
</feature>
<keyword evidence="4" id="KW-1185">Reference proteome</keyword>
<evidence type="ECO:0000313" key="3">
    <source>
        <dbReference type="EMBL" id="GET38560.1"/>
    </source>
</evidence>
<dbReference type="Gene3D" id="1.50.10.140">
    <property type="match status" value="2"/>
</dbReference>
<dbReference type="EMBL" id="BLAY01000047">
    <property type="protein sequence ID" value="GET38560.1"/>
    <property type="molecule type" value="Genomic_DNA"/>
</dbReference>
<comment type="caution">
    <text evidence="3">The sequence shown here is derived from an EMBL/GenBank/DDBJ whole genome shotgun (WGS) entry which is preliminary data.</text>
</comment>
<dbReference type="AlphaFoldDB" id="A0AAV3XEM0"/>
<reference evidence="3" key="1">
    <citation type="submission" date="2019-10" db="EMBL/GenBank/DDBJ databases">
        <title>Draft genome sequece of Microseira wollei NIES-4236.</title>
        <authorList>
            <person name="Yamaguchi H."/>
            <person name="Suzuki S."/>
            <person name="Kawachi M."/>
        </authorList>
    </citation>
    <scope>NUCLEOTIDE SEQUENCE</scope>
    <source>
        <strain evidence="3">NIES-4236</strain>
    </source>
</reference>
<accession>A0AAV3XEM0</accession>
<evidence type="ECO:0000256" key="1">
    <source>
        <dbReference type="SAM" id="MobiDB-lite"/>
    </source>
</evidence>
<sequence>MKEKFMAIKRERNKRIKLISLFLVGLLFQPLVVICTGMRSLAQTPPAATSNACAEISSPLTPEELADAKTAWQYFLNNYQQATGFTNSTGGYPSGTLWDMGNYLMALNAARWLNLTDQADFDNRLNKFLTNIGNLKLFEDTLPNKVYNAANGQMVDYGNNPIERGIGWSALDIGRILAAFHVLRTCHPQYNDWLKGIVAKWNVAKSLQDGQLFGATVLPDNKTLLVQEGRLGYEEYAARGYELWGFKAPKALALEPFKFVDVNQVKIPVDTRDYKATNANNYVVSESYILDGIEFGLEGVLKEYAARVFEAQKRRYESTGQLTAVTEDNLDQAPYFIYNTVYANGVAWAPITEKNEQIPQFRNISTKAAYGWRYLYPDNPYAQKVFDAVKSLKSPDNGGFYAGLYEESKQPNKSLTGNTNGLILEILYFKARGNRPLIGSNLVTFASPSGDNSAAAPSTPTPESAATPTAPPLAATPTAPPPAATETAKPAETNVVAVAPIPSVGKLSSRLELARPLTAVERRYAEGAWSYFRANYQPKTGLVSDRSDTKAATIWGLGDYLAALQAADNLAIISETEFDQRTRHLLAALGKLPLFAAELPTRGYDIRTLQPVDYNSKPVAEPTGFSALDIGRLLAALYNLKSYHPEYTNAVDQLLLNWSYLRVVRDGMLYSAVSVKDDTGQPSQRFNPETRLGYEEYAARAFQMWGFDVANSAIGGEYETSKVEDFKIPTQRKRPNGNTSVNQYTVSNPFLVYGLELGPEPQMRQFLTAMLRAQAQRYRRTGTFTASATTLIDREPYIVHSTIIGQGEPWAALGYDGKPVADDTRMVSTAAAFAFHALFPDDEYARQLWQATTDLYNPLLGYYEGFYEKTGKTAFGFTGNTNSTILQSLLYQATNRQALIRPIKTMNSPWWEAVERGNSGRGLPMTATAKARLVSDNTGRYWVSTDKTGTATAATSVKLDTK</sequence>
<dbReference type="Proteomes" id="UP001050975">
    <property type="component" value="Unassembled WGS sequence"/>
</dbReference>
<protein>
    <recommendedName>
        <fullName evidence="2">DUF3131 domain-containing protein</fullName>
    </recommendedName>
</protein>
<feature type="domain" description="DUF3131" evidence="2">
    <location>
        <begin position="67"/>
        <end position="433"/>
    </location>
</feature>